<organism evidence="7 8">
    <name type="scientific">Citrullus colocynthis</name>
    <name type="common">colocynth</name>
    <dbReference type="NCBI Taxonomy" id="252529"/>
    <lineage>
        <taxon>Eukaryota</taxon>
        <taxon>Viridiplantae</taxon>
        <taxon>Streptophyta</taxon>
        <taxon>Embryophyta</taxon>
        <taxon>Tracheophyta</taxon>
        <taxon>Spermatophyta</taxon>
        <taxon>Magnoliopsida</taxon>
        <taxon>eudicotyledons</taxon>
        <taxon>Gunneridae</taxon>
        <taxon>Pentapetalae</taxon>
        <taxon>rosids</taxon>
        <taxon>fabids</taxon>
        <taxon>Cucurbitales</taxon>
        <taxon>Cucurbitaceae</taxon>
        <taxon>Benincaseae</taxon>
        <taxon>Citrullus</taxon>
    </lineage>
</organism>
<dbReference type="PANTHER" id="PTHR24353">
    <property type="entry name" value="CYCLIC NUCLEOTIDE-DEPENDENT PROTEIN KINASE"/>
    <property type="match status" value="1"/>
</dbReference>
<dbReference type="PROSITE" id="PS50011">
    <property type="entry name" value="PROTEIN_KINASE_DOM"/>
    <property type="match status" value="1"/>
</dbReference>
<feature type="domain" description="Protein kinase" evidence="6">
    <location>
        <begin position="1"/>
        <end position="120"/>
    </location>
</feature>
<dbReference type="PANTHER" id="PTHR24353:SF127">
    <property type="entry name" value="PROTEIN PHOSPHATASE 2C AND CYCLIC NUCLEOTIDE-BINDING_KINASE DOMAIN-CONTAINING PROTEIN"/>
    <property type="match status" value="1"/>
</dbReference>
<dbReference type="Proteomes" id="UP001642487">
    <property type="component" value="Chromosome 9"/>
</dbReference>
<evidence type="ECO:0000256" key="2">
    <source>
        <dbReference type="ARBA" id="ARBA00022679"/>
    </source>
</evidence>
<keyword evidence="4" id="KW-0418">Kinase</keyword>
<reference evidence="7 8" key="1">
    <citation type="submission" date="2024-03" db="EMBL/GenBank/DDBJ databases">
        <authorList>
            <person name="Gkanogiannis A."/>
            <person name="Becerra Lopez-Lavalle L."/>
        </authorList>
    </citation>
    <scope>NUCLEOTIDE SEQUENCE [LARGE SCALE GENOMIC DNA]</scope>
</reference>
<dbReference type="SUPFAM" id="SSF56112">
    <property type="entry name" value="Protein kinase-like (PK-like)"/>
    <property type="match status" value="1"/>
</dbReference>
<keyword evidence="5" id="KW-0067">ATP-binding</keyword>
<keyword evidence="1" id="KW-0723">Serine/threonine-protein kinase</keyword>
<keyword evidence="8" id="KW-1185">Reference proteome</keyword>
<sequence length="120" mass="13533">MLSLKRFTRQKVKSLGLEAQVLKKKNIMKTISSSACMPKLLFTCFDQSYVGILLNTCLACPLSLILHAPLDECSARFFATSLVMALEDMHKLGVLHRGISLDVLMLDQTGYIQIYTWHLL</sequence>
<evidence type="ECO:0000256" key="1">
    <source>
        <dbReference type="ARBA" id="ARBA00022527"/>
    </source>
</evidence>
<protein>
    <recommendedName>
        <fullName evidence="6">Protein kinase domain-containing protein</fullName>
    </recommendedName>
</protein>
<accession>A0ABP0Z9G1</accession>
<keyword evidence="2" id="KW-0808">Transferase</keyword>
<evidence type="ECO:0000256" key="4">
    <source>
        <dbReference type="ARBA" id="ARBA00022777"/>
    </source>
</evidence>
<dbReference type="InterPro" id="IPR011009">
    <property type="entry name" value="Kinase-like_dom_sf"/>
</dbReference>
<evidence type="ECO:0000259" key="6">
    <source>
        <dbReference type="PROSITE" id="PS50011"/>
    </source>
</evidence>
<dbReference type="Gene3D" id="1.10.510.10">
    <property type="entry name" value="Transferase(Phosphotransferase) domain 1"/>
    <property type="match status" value="1"/>
</dbReference>
<dbReference type="EMBL" id="OZ021743">
    <property type="protein sequence ID" value="CAK9329418.1"/>
    <property type="molecule type" value="Genomic_DNA"/>
</dbReference>
<keyword evidence="3" id="KW-0547">Nucleotide-binding</keyword>
<evidence type="ECO:0000313" key="7">
    <source>
        <dbReference type="EMBL" id="CAK9329418.1"/>
    </source>
</evidence>
<dbReference type="InterPro" id="IPR000719">
    <property type="entry name" value="Prot_kinase_dom"/>
</dbReference>
<evidence type="ECO:0000256" key="5">
    <source>
        <dbReference type="ARBA" id="ARBA00022840"/>
    </source>
</evidence>
<proteinExistence type="predicted"/>
<gene>
    <name evidence="7" type="ORF">CITCOLO1_LOCUS21867</name>
</gene>
<evidence type="ECO:0000256" key="3">
    <source>
        <dbReference type="ARBA" id="ARBA00022741"/>
    </source>
</evidence>
<name>A0ABP0Z9G1_9ROSI</name>
<evidence type="ECO:0000313" key="8">
    <source>
        <dbReference type="Proteomes" id="UP001642487"/>
    </source>
</evidence>
<dbReference type="Gene3D" id="3.30.200.20">
    <property type="entry name" value="Phosphorylase Kinase, domain 1"/>
    <property type="match status" value="1"/>
</dbReference>